<proteinExistence type="predicted"/>
<name>A0ABP7GQY8_9FLAO</name>
<comment type="caution">
    <text evidence="1">The sequence shown here is derived from an EMBL/GenBank/DDBJ whole genome shotgun (WGS) entry which is preliminary data.</text>
</comment>
<organism evidence="1 2">
    <name type="scientific">Flavobacterium ginsengiterrae</name>
    <dbReference type="NCBI Taxonomy" id="871695"/>
    <lineage>
        <taxon>Bacteria</taxon>
        <taxon>Pseudomonadati</taxon>
        <taxon>Bacteroidota</taxon>
        <taxon>Flavobacteriia</taxon>
        <taxon>Flavobacteriales</taxon>
        <taxon>Flavobacteriaceae</taxon>
        <taxon>Flavobacterium</taxon>
    </lineage>
</organism>
<keyword evidence="2" id="KW-1185">Reference proteome</keyword>
<dbReference type="Gene3D" id="1.10.530.10">
    <property type="match status" value="1"/>
</dbReference>
<dbReference type="CDD" id="cd00736">
    <property type="entry name" value="lambda_lys-like"/>
    <property type="match status" value="1"/>
</dbReference>
<reference evidence="2" key="1">
    <citation type="journal article" date="2019" name="Int. J. Syst. Evol. Microbiol.">
        <title>The Global Catalogue of Microorganisms (GCM) 10K type strain sequencing project: providing services to taxonomists for standard genome sequencing and annotation.</title>
        <authorList>
            <consortium name="The Broad Institute Genomics Platform"/>
            <consortium name="The Broad Institute Genome Sequencing Center for Infectious Disease"/>
            <person name="Wu L."/>
            <person name="Ma J."/>
        </authorList>
    </citation>
    <scope>NUCLEOTIDE SEQUENCE [LARGE SCALE GENOMIC DNA]</scope>
    <source>
        <strain evidence="2">JCM 17337</strain>
    </source>
</reference>
<dbReference type="SUPFAM" id="SSF53955">
    <property type="entry name" value="Lysozyme-like"/>
    <property type="match status" value="1"/>
</dbReference>
<accession>A0ABP7GQY8</accession>
<evidence type="ECO:0000313" key="2">
    <source>
        <dbReference type="Proteomes" id="UP001500748"/>
    </source>
</evidence>
<sequence>MNKKVIHNFNLLIKKTSSSQNSEDLTKTIIKELAQVSKEMNQHKDIVQIWQEQNAVNTVLNNPANLSEEGVFGIHAADKTALSINNTSSVSQTPLFTQISTASIGRGASDTTERIMMNSFTSAGNTLPVSEAENDIMNDSISQIYQSIDTKQTLNVPQDLQLNNDEPSVEVIKAEIEKKLAEAAKANDTETIQYWTRISNAFNEGATVADFNGKPGEMLFTEMYAALKRSRISSVEIQNFNWESVRQKMIKAIDANILKGSISKENKTRWETIKKQLADDKTNVANLFEQYDELFLLLKEVEGLETLPNTISITTKTKVYPNLSADKLYAAIGKEDIYVKQVSETKLTGSGVNKGAIKIKNANVTSFIAGESLQFFVDEAFINQKVNQKENINWIVYNTNTKKENIFKNEGTSFSYNFDTPGIYRIDAYGQSHTVKQKKGVKSATFIELKIDDQDIVITPPATIKGEFTRPFVEEKVFKVSLKNTTVKSLNPIKLYYQIETTISGKSALISEERELDSTGIIKLTMPDLGTYKIKVASKDQYGLTKEFKTSVIQNEVTSIGLAENSSESNIFLLGIPNSKLTLKTKTFKINPPTVDEKEDVRWMIYDANNKPYLASGFDLSENKKDPQRAYIHKWNSFIISIPQKAGNYTVEAFSDRQKGAKSQCIYKFEVKEPQIAEAYWAWSGGTKKTISGLLENNYINASIPHYNNQKVRIYFYLNDKKTNHFIDVVTNESGNIFKEISFDLNFQKLIGFQTRKNAKIGFKLIGIQNAKPYPFKSPANYDANTLISLTTEKKVLDVYFTYDGKRVKPEDEVPFGKKGAIVTLVAKTQNMVGEEIELKAHKVSQGPSFIGKAKVNSEGIGTTSFLLKNLDKKLKIGTTIKYYAGVEGYSTRHLDNKVLVMIVGEGKKKVGVLNNDAILQEARIKAFLRMIRVGEGTIKNDGYEKLFGGSSFIDDYKKTWEDHPGIVIQAKGKDSKGKEKIYYSSASGAYQIKKDIWNDWGKKFREFYDIKDFSPESQDKFALIILKHKRGKDVIRLIREDKIEDAVKLCQGEWASLPDSPHGQPTVTWDTVMTEYKKFLKEELEGKSPLSLKSGFLKDLGYGDDQKKEIINDVILKFVGSSANRADLSFKTINVLKEVSSASKNFEIKITSTKRSTYDQARIMYENCESTGGKYQKDQVYGDIGDKVVEVYIKEAEINKKEKEAVIKKMEEKIIALDPENVSKHLGNYIFLETFDIQYSGLPNPKDFKKEFLKRKELDHILYEPKNNCYHIQINQ</sequence>
<gene>
    <name evidence="1" type="ORF">GCM10022423_30180</name>
</gene>
<protein>
    <recommendedName>
        <fullName evidence="3">Lysozyme</fullName>
    </recommendedName>
</protein>
<dbReference type="InterPro" id="IPR023346">
    <property type="entry name" value="Lysozyme-like_dom_sf"/>
</dbReference>
<dbReference type="EMBL" id="BAABDU010000004">
    <property type="protein sequence ID" value="GAA3773560.1"/>
    <property type="molecule type" value="Genomic_DNA"/>
</dbReference>
<evidence type="ECO:0000313" key="1">
    <source>
        <dbReference type="EMBL" id="GAA3773560.1"/>
    </source>
</evidence>
<dbReference type="Proteomes" id="UP001500748">
    <property type="component" value="Unassembled WGS sequence"/>
</dbReference>
<evidence type="ECO:0008006" key="3">
    <source>
        <dbReference type="Google" id="ProtNLM"/>
    </source>
</evidence>